<dbReference type="InterPro" id="IPR038213">
    <property type="entry name" value="IFI6/IFI27-like_sf"/>
</dbReference>
<proteinExistence type="inferred from homology"/>
<gene>
    <name evidence="7" type="ORF">RAG0_17312</name>
</gene>
<keyword evidence="5 6" id="KW-0472">Membrane</keyword>
<dbReference type="InterPro" id="IPR009311">
    <property type="entry name" value="IFI6/IFI27-like"/>
</dbReference>
<evidence type="ECO:0000256" key="3">
    <source>
        <dbReference type="ARBA" id="ARBA00022692"/>
    </source>
</evidence>
<reference evidence="8" key="1">
    <citation type="submission" date="2016-03" db="EMBL/GenBank/DDBJ databases">
        <authorList>
            <person name="Guldener U."/>
        </authorList>
    </citation>
    <scope>NUCLEOTIDE SEQUENCE [LARGE SCALE GENOMIC DNA]</scope>
    <source>
        <strain evidence="8">04CH-RAC-A.6.1</strain>
    </source>
</reference>
<dbReference type="OrthoDB" id="3554478at2759"/>
<dbReference type="Pfam" id="PF06140">
    <property type="entry name" value="Ifi-6-16"/>
    <property type="match status" value="1"/>
</dbReference>
<evidence type="ECO:0000256" key="1">
    <source>
        <dbReference type="ARBA" id="ARBA00004141"/>
    </source>
</evidence>
<evidence type="ECO:0000313" key="8">
    <source>
        <dbReference type="Proteomes" id="UP000178912"/>
    </source>
</evidence>
<dbReference type="AlphaFoldDB" id="A0A1E1LTH5"/>
<evidence type="ECO:0000256" key="2">
    <source>
        <dbReference type="ARBA" id="ARBA00007262"/>
    </source>
</evidence>
<keyword evidence="3 6" id="KW-0812">Transmembrane</keyword>
<evidence type="ECO:0000313" key="7">
    <source>
        <dbReference type="EMBL" id="CZT13820.1"/>
    </source>
</evidence>
<keyword evidence="4 6" id="KW-1133">Transmembrane helix</keyword>
<keyword evidence="8" id="KW-1185">Reference proteome</keyword>
<comment type="similarity">
    <text evidence="2">Belongs to the IFI6/IFI27 family.</text>
</comment>
<organism evidence="7 8">
    <name type="scientific">Rhynchosporium agropyri</name>
    <dbReference type="NCBI Taxonomy" id="914238"/>
    <lineage>
        <taxon>Eukaryota</taxon>
        <taxon>Fungi</taxon>
        <taxon>Dikarya</taxon>
        <taxon>Ascomycota</taxon>
        <taxon>Pezizomycotina</taxon>
        <taxon>Leotiomycetes</taxon>
        <taxon>Helotiales</taxon>
        <taxon>Ploettnerulaceae</taxon>
        <taxon>Rhynchosporium</taxon>
    </lineage>
</organism>
<accession>A0A1E1LTH5</accession>
<comment type="subcellular location">
    <subcellularLocation>
        <location evidence="1">Membrane</location>
        <topology evidence="1">Multi-pass membrane protein</topology>
    </subcellularLocation>
</comment>
<dbReference type="Gene3D" id="6.10.110.10">
    <property type="match status" value="1"/>
</dbReference>
<evidence type="ECO:0000256" key="4">
    <source>
        <dbReference type="ARBA" id="ARBA00022989"/>
    </source>
</evidence>
<sequence>MDSTFLQAYVPTPPVAINSGIANGFLACQAHARATLWFKTAIADATIASESLIQKDRVRGGEVWTQDVEYNDDINDLAQRGKPARHYIVLGETYPKPPFVPIRLGDIGIDRSLGGGTSDMGGAWRQQSRERLLSADVSGGAPKFLTRTRGAGFASDCIHISSVMYRLLIAPLNFTHQNGFKDTASSFLADRSLIWEWISMHWQDFAIWLSQPYVIAILMAWWITFTLMITILMAMGFGPGGILSGSLAAAFQSWMYGGFTPTAGIFATLTSVAMLGFATPIFTVSGTASRAGTERFRSVTTLIIILNYYTTLNYYHCPILANKTSISLNILQNSSDFKLDESKDSSIFKTGLFSKALDPIKENPENIENYPTVTIKYL</sequence>
<feature type="transmembrane region" description="Helical" evidence="6">
    <location>
        <begin position="213"/>
        <end position="234"/>
    </location>
</feature>
<feature type="transmembrane region" description="Helical" evidence="6">
    <location>
        <begin position="265"/>
        <end position="284"/>
    </location>
</feature>
<evidence type="ECO:0000256" key="5">
    <source>
        <dbReference type="ARBA" id="ARBA00023136"/>
    </source>
</evidence>
<protein>
    <submittedName>
        <fullName evidence="7">Uncharacterized protein</fullName>
    </submittedName>
</protein>
<evidence type="ECO:0000256" key="6">
    <source>
        <dbReference type="SAM" id="Phobius"/>
    </source>
</evidence>
<dbReference type="EMBL" id="FJUX01000215">
    <property type="protein sequence ID" value="CZT13820.1"/>
    <property type="molecule type" value="Genomic_DNA"/>
</dbReference>
<dbReference type="GO" id="GO:0016020">
    <property type="term" value="C:membrane"/>
    <property type="evidence" value="ECO:0007669"/>
    <property type="project" value="UniProtKB-SubCell"/>
</dbReference>
<name>A0A1E1LTH5_9HELO</name>
<dbReference type="Proteomes" id="UP000178912">
    <property type="component" value="Unassembled WGS sequence"/>
</dbReference>